<accession>A0AAD2G7K1</accession>
<feature type="region of interest" description="Disordered" evidence="1">
    <location>
        <begin position="407"/>
        <end position="438"/>
    </location>
</feature>
<proteinExistence type="predicted"/>
<dbReference type="AlphaFoldDB" id="A0AAD2G7K1"/>
<comment type="caution">
    <text evidence="2">The sequence shown here is derived from an EMBL/GenBank/DDBJ whole genome shotgun (WGS) entry which is preliminary data.</text>
</comment>
<gene>
    <name evidence="2" type="ORF">CYCCA115_LOCUS20690</name>
</gene>
<feature type="compositionally biased region" description="Basic and acidic residues" evidence="1">
    <location>
        <begin position="421"/>
        <end position="438"/>
    </location>
</feature>
<dbReference type="EMBL" id="CAKOGP040002191">
    <property type="protein sequence ID" value="CAJ1964560.1"/>
    <property type="molecule type" value="Genomic_DNA"/>
</dbReference>
<evidence type="ECO:0000256" key="1">
    <source>
        <dbReference type="SAM" id="MobiDB-lite"/>
    </source>
</evidence>
<evidence type="ECO:0000313" key="2">
    <source>
        <dbReference type="EMBL" id="CAJ1964560.1"/>
    </source>
</evidence>
<sequence>MGNSSSQTANEKRQEEVRQKFGVLVPPSFIVVDPSSDPTASLPISCQTRLKSIAAPNVLNDLWTMNQGRQLLETYMTPGVTLSVPTATQGQILVALNTTEGDKSSFLWAEQPLSDNAKAELLVPTVDSPHFHMRYKQDINENTFWAVRGQVNTQQKGWVESRLKSTYDDLDILFSVSSSLPSPSKDATRKDDIMDQVLNSVHLQAAAEYKESLVAVQGGLDQNQLPTLTGSMVSLNLNHQASDKNNAAIDGDVNARVPPLWLTLKQLKPSGEDTTKWTLNLSQILTFDRYVWNVMEERAPKVRQILGWSLQMDTTTASNDAESSSSTPETKWSIGTTWQVNRGLAFKGVMTTSNTSPLSLNYGFIVKRWMQPRATLSVLSQFEFATKKSSFLGFGLELEASPFTLNSTTPTYPNSPSPDYAKADEAAPTKVFIPERRR</sequence>
<protein>
    <submittedName>
        <fullName evidence="2">Uncharacterized protein</fullName>
    </submittedName>
</protein>
<name>A0AAD2G7K1_9STRA</name>
<dbReference type="Proteomes" id="UP001295423">
    <property type="component" value="Unassembled WGS sequence"/>
</dbReference>
<organism evidence="2 3">
    <name type="scientific">Cylindrotheca closterium</name>
    <dbReference type="NCBI Taxonomy" id="2856"/>
    <lineage>
        <taxon>Eukaryota</taxon>
        <taxon>Sar</taxon>
        <taxon>Stramenopiles</taxon>
        <taxon>Ochrophyta</taxon>
        <taxon>Bacillariophyta</taxon>
        <taxon>Bacillariophyceae</taxon>
        <taxon>Bacillariophycidae</taxon>
        <taxon>Bacillariales</taxon>
        <taxon>Bacillariaceae</taxon>
        <taxon>Cylindrotheca</taxon>
    </lineage>
</organism>
<reference evidence="2" key="1">
    <citation type="submission" date="2023-08" db="EMBL/GenBank/DDBJ databases">
        <authorList>
            <person name="Audoor S."/>
            <person name="Bilcke G."/>
        </authorList>
    </citation>
    <scope>NUCLEOTIDE SEQUENCE</scope>
</reference>
<keyword evidence="3" id="KW-1185">Reference proteome</keyword>
<feature type="compositionally biased region" description="Low complexity" evidence="1">
    <location>
        <begin position="407"/>
        <end position="418"/>
    </location>
</feature>
<evidence type="ECO:0000313" key="3">
    <source>
        <dbReference type="Proteomes" id="UP001295423"/>
    </source>
</evidence>